<keyword evidence="1" id="KW-1133">Transmembrane helix</keyword>
<evidence type="ECO:0000313" key="3">
    <source>
        <dbReference type="Proteomes" id="UP001138997"/>
    </source>
</evidence>
<dbReference type="Gene3D" id="2.130.10.10">
    <property type="entry name" value="YVTN repeat-like/Quinoprotein amine dehydrogenase"/>
    <property type="match status" value="2"/>
</dbReference>
<name>A0A9X1NIP8_9ACTN</name>
<reference evidence="2" key="1">
    <citation type="submission" date="2021-11" db="EMBL/GenBank/DDBJ databases">
        <title>Streptomyces corallinus and Kineosporia corallina sp. nov., two new coral-derived marine actinobacteria.</title>
        <authorList>
            <person name="Buangrab K."/>
            <person name="Sutthacheep M."/>
            <person name="Yeemin T."/>
            <person name="Harunari E."/>
            <person name="Igarashi Y."/>
            <person name="Sripreechasak P."/>
            <person name="Kanchanasin P."/>
            <person name="Tanasupawat S."/>
            <person name="Phongsopitanun W."/>
        </authorList>
    </citation>
    <scope>NUCLEOTIDE SEQUENCE</scope>
    <source>
        <strain evidence="2">JCM 31032</strain>
    </source>
</reference>
<feature type="transmembrane region" description="Helical" evidence="1">
    <location>
        <begin position="214"/>
        <end position="233"/>
    </location>
</feature>
<organism evidence="2 3">
    <name type="scientific">Kineosporia babensis</name>
    <dbReference type="NCBI Taxonomy" id="499548"/>
    <lineage>
        <taxon>Bacteria</taxon>
        <taxon>Bacillati</taxon>
        <taxon>Actinomycetota</taxon>
        <taxon>Actinomycetes</taxon>
        <taxon>Kineosporiales</taxon>
        <taxon>Kineosporiaceae</taxon>
        <taxon>Kineosporia</taxon>
    </lineage>
</organism>
<comment type="caution">
    <text evidence="2">The sequence shown here is derived from an EMBL/GenBank/DDBJ whole genome shotgun (WGS) entry which is preliminary data.</text>
</comment>
<keyword evidence="1" id="KW-0812">Transmembrane</keyword>
<keyword evidence="1" id="KW-0472">Membrane</keyword>
<keyword evidence="3" id="KW-1185">Reference proteome</keyword>
<sequence>MHNIFLCYANLRLVEARQLRQDLVQLGQSVWMDKPSSLSDRETSIEALGLPPGLQHQKVIFEAIAESAAFLVHDSLPLRNSSYCTSEFEYARRLGIRVAVITDPLLPDDHWDWSWVMRADREALQALTDLLDERLDLALAHLRLSAEMDRGSAEQTSRVRRVLSPAARHRLADAKMLLAAEVALNAPRISDAQRGHALRVVDHERSRIQDRRRLGIAAVGLILAAVVGTLFFLRAEGRHQDEARSDQARASSLRFARQATDLLGSDTEAALTAARHALSLDNKVTTRETLQRVLSRREISVLRPIPIRNYSSGAVSADGSRLVFNYGRGLVVLDASGTLLGDLPLSSPIGSQQVTFVSPTQVLAVLRDSGRLVSIDLGTEAVTQLSDREVTAFAQGSEGRIWWADEEGTVGFVDSSGEEVPVLGDQGTVLALEPGPELLTLLTDDDVVRRFSVQGEQLTLTWETDLATIRTPPARTESPDSPEMWRTVRNLGQIESVRNSLRAPMLLPCGDRTQVMLSRRQSLWQTVHVELDAQGRPTSPFSSGSSMWGAACLPTGNAFGIGIMNRAVTSLPSSGWVPVGVSRPSDSNAFSTVATRDGGSPVAIAYSSGRIEILAQGAPLSRSVGGAMSAAVLPGDQVLLQMLNGDLFAVSLDSRVPATAVGHLADPLSPLVVATSRGAIGFAGNAVHQLGPKGIIRTWPQGGAVKGITSTAEGDRVVATLADRSLKVIDLADGHQTSLSSPDTPAGDVLTSVAMDGDHFYGITDRGTVIHAAATDGRLLRSIEGVATSVCVTPQHRVVVVGSDGSVRLFSSSLEQEAIKEVSAQPQSLQCNRLTGDVMVQAELGAVALSGRNLELRQVVPDARGELQISPEGTRAISFVPFERSHSGTVVDMTTLRSRASKGDPVPAPGAISISSETQDTLAQLATWRPLG</sequence>
<gene>
    <name evidence="2" type="ORF">LR394_33235</name>
</gene>
<dbReference type="InterPro" id="IPR001680">
    <property type="entry name" value="WD40_rpt"/>
</dbReference>
<evidence type="ECO:0000256" key="1">
    <source>
        <dbReference type="SAM" id="Phobius"/>
    </source>
</evidence>
<dbReference type="Proteomes" id="UP001138997">
    <property type="component" value="Unassembled WGS sequence"/>
</dbReference>
<dbReference type="InterPro" id="IPR011047">
    <property type="entry name" value="Quinoprotein_ADH-like_sf"/>
</dbReference>
<dbReference type="RefSeq" id="WP_231448592.1">
    <property type="nucleotide sequence ID" value="NZ_JAJOMB010000024.1"/>
</dbReference>
<dbReference type="AlphaFoldDB" id="A0A9X1NIP8"/>
<dbReference type="InterPro" id="IPR015943">
    <property type="entry name" value="WD40/YVTN_repeat-like_dom_sf"/>
</dbReference>
<dbReference type="SUPFAM" id="SSF50998">
    <property type="entry name" value="Quinoprotein alcohol dehydrogenase-like"/>
    <property type="match status" value="1"/>
</dbReference>
<accession>A0A9X1NIP8</accession>
<evidence type="ECO:0000313" key="2">
    <source>
        <dbReference type="EMBL" id="MCD5315772.1"/>
    </source>
</evidence>
<proteinExistence type="predicted"/>
<dbReference type="InterPro" id="IPR035897">
    <property type="entry name" value="Toll_tir_struct_dom_sf"/>
</dbReference>
<dbReference type="EMBL" id="JAJOMB010000024">
    <property type="protein sequence ID" value="MCD5315772.1"/>
    <property type="molecule type" value="Genomic_DNA"/>
</dbReference>
<dbReference type="SMART" id="SM00320">
    <property type="entry name" value="WD40"/>
    <property type="match status" value="2"/>
</dbReference>
<protein>
    <recommendedName>
        <fullName evidence="4">TIR domain-containing protein</fullName>
    </recommendedName>
</protein>
<dbReference type="Gene3D" id="3.40.50.10140">
    <property type="entry name" value="Toll/interleukin-1 receptor homology (TIR) domain"/>
    <property type="match status" value="1"/>
</dbReference>
<evidence type="ECO:0008006" key="4">
    <source>
        <dbReference type="Google" id="ProtNLM"/>
    </source>
</evidence>